<evidence type="ECO:0000313" key="2">
    <source>
        <dbReference type="EMBL" id="CAG9986564.1"/>
    </source>
</evidence>
<gene>
    <name evidence="2" type="ORF">CBYS24578_00007758</name>
</gene>
<keyword evidence="1" id="KW-0560">Oxidoreductase</keyword>
<protein>
    <submittedName>
        <fullName evidence="2">Uncharacterized protein</fullName>
    </submittedName>
</protein>
<dbReference type="GO" id="GO:0016491">
    <property type="term" value="F:oxidoreductase activity"/>
    <property type="evidence" value="ECO:0007669"/>
    <property type="project" value="UniProtKB-KW"/>
</dbReference>
<dbReference type="AlphaFoldDB" id="A0A9N9Y349"/>
<dbReference type="Proteomes" id="UP000754883">
    <property type="component" value="Unassembled WGS sequence"/>
</dbReference>
<dbReference type="EMBL" id="CABFNO020001405">
    <property type="protein sequence ID" value="CAG9986564.1"/>
    <property type="molecule type" value="Genomic_DNA"/>
</dbReference>
<sequence>MIFRAPGNERLHNGFNWTGKFSFGQGILPDDDEATRKAKVEKQVHRLTSDFKWNDDGLRRDPDSGRPTWFDGLVGPRGITKNVGALYPPHISRDGMAYLYCGYGPIPQKYLNKLIKVIDKEETHLPLEE</sequence>
<dbReference type="InterPro" id="IPR042098">
    <property type="entry name" value="TauD-like_sf"/>
</dbReference>
<proteinExistence type="predicted"/>
<organism evidence="2 3">
    <name type="scientific">Clonostachys byssicola</name>
    <dbReference type="NCBI Taxonomy" id="160290"/>
    <lineage>
        <taxon>Eukaryota</taxon>
        <taxon>Fungi</taxon>
        <taxon>Dikarya</taxon>
        <taxon>Ascomycota</taxon>
        <taxon>Pezizomycotina</taxon>
        <taxon>Sordariomycetes</taxon>
        <taxon>Hypocreomycetidae</taxon>
        <taxon>Hypocreales</taxon>
        <taxon>Bionectriaceae</taxon>
        <taxon>Clonostachys</taxon>
    </lineage>
</organism>
<name>A0A9N9Y349_9HYPO</name>
<dbReference type="Gene3D" id="3.60.130.10">
    <property type="entry name" value="Clavaminate synthase-like"/>
    <property type="match status" value="1"/>
</dbReference>
<dbReference type="OrthoDB" id="10421451at2759"/>
<accession>A0A9N9Y349</accession>
<comment type="caution">
    <text evidence="2">The sequence shown here is derived from an EMBL/GenBank/DDBJ whole genome shotgun (WGS) entry which is preliminary data.</text>
</comment>
<evidence type="ECO:0000256" key="1">
    <source>
        <dbReference type="ARBA" id="ARBA00023002"/>
    </source>
</evidence>
<reference evidence="2" key="1">
    <citation type="submission" date="2021-10" db="EMBL/GenBank/DDBJ databases">
        <authorList>
            <person name="Piombo E."/>
        </authorList>
    </citation>
    <scope>NUCLEOTIDE SEQUENCE</scope>
</reference>
<evidence type="ECO:0000313" key="3">
    <source>
        <dbReference type="Proteomes" id="UP000754883"/>
    </source>
</evidence>
<keyword evidence="3" id="KW-1185">Reference proteome</keyword>